<evidence type="ECO:0000313" key="1">
    <source>
        <dbReference type="EMBL" id="CAB4034421.1"/>
    </source>
</evidence>
<organism evidence="1 2">
    <name type="scientific">Paramuricea clavata</name>
    <name type="common">Red gorgonian</name>
    <name type="synonym">Violescent sea-whip</name>
    <dbReference type="NCBI Taxonomy" id="317549"/>
    <lineage>
        <taxon>Eukaryota</taxon>
        <taxon>Metazoa</taxon>
        <taxon>Cnidaria</taxon>
        <taxon>Anthozoa</taxon>
        <taxon>Octocorallia</taxon>
        <taxon>Malacalcyonacea</taxon>
        <taxon>Plexauridae</taxon>
        <taxon>Paramuricea</taxon>
    </lineage>
</organism>
<sequence length="83" mass="9717">NLVSNNHLPAGKPECDINTESYTTFLPSAEEQLKLVNELVILVGHKWAEHVPELSWYKDFLPDHIQHNKMEEMKRKTENVIYD</sequence>
<evidence type="ECO:0000313" key="2">
    <source>
        <dbReference type="Proteomes" id="UP001152795"/>
    </source>
</evidence>
<proteinExistence type="predicted"/>
<accession>A0A7D9JSJ7</accession>
<comment type="caution">
    <text evidence="1">The sequence shown here is derived from an EMBL/GenBank/DDBJ whole genome shotgun (WGS) entry which is preliminary data.</text>
</comment>
<gene>
    <name evidence="1" type="ORF">PACLA_8A004124</name>
</gene>
<protein>
    <submittedName>
        <fullName evidence="1">Uncharacterized protein</fullName>
    </submittedName>
</protein>
<feature type="non-terminal residue" evidence="1">
    <location>
        <position position="1"/>
    </location>
</feature>
<name>A0A7D9JSJ7_PARCT</name>
<dbReference type="AlphaFoldDB" id="A0A7D9JSJ7"/>
<dbReference type="Proteomes" id="UP001152795">
    <property type="component" value="Unassembled WGS sequence"/>
</dbReference>
<keyword evidence="2" id="KW-1185">Reference proteome</keyword>
<dbReference type="EMBL" id="CACRXK020020095">
    <property type="protein sequence ID" value="CAB4034421.1"/>
    <property type="molecule type" value="Genomic_DNA"/>
</dbReference>
<reference evidence="1" key="1">
    <citation type="submission" date="2020-04" db="EMBL/GenBank/DDBJ databases">
        <authorList>
            <person name="Alioto T."/>
            <person name="Alioto T."/>
            <person name="Gomez Garrido J."/>
        </authorList>
    </citation>
    <scope>NUCLEOTIDE SEQUENCE</scope>
    <source>
        <strain evidence="1">A484AB</strain>
    </source>
</reference>